<proteinExistence type="predicted"/>
<name>A0A7Y9I473_9ACTN</name>
<dbReference type="InterPro" id="IPR050679">
    <property type="entry name" value="Bact_HTH_transcr_reg"/>
</dbReference>
<gene>
    <name evidence="5" type="ORF">BKA15_001266</name>
</gene>
<dbReference type="AlphaFoldDB" id="A0A7Y9I473"/>
<feature type="domain" description="HTH gntR-type" evidence="4">
    <location>
        <begin position="5"/>
        <end position="79"/>
    </location>
</feature>
<dbReference type="InterPro" id="IPR028978">
    <property type="entry name" value="Chorismate_lyase_/UTRA_dom_sf"/>
</dbReference>
<dbReference type="InterPro" id="IPR011663">
    <property type="entry name" value="UTRA"/>
</dbReference>
<dbReference type="InterPro" id="IPR036388">
    <property type="entry name" value="WH-like_DNA-bd_sf"/>
</dbReference>
<dbReference type="PROSITE" id="PS50949">
    <property type="entry name" value="HTH_GNTR"/>
    <property type="match status" value="1"/>
</dbReference>
<dbReference type="SUPFAM" id="SSF46785">
    <property type="entry name" value="Winged helix' DNA-binding domain"/>
    <property type="match status" value="1"/>
</dbReference>
<dbReference type="Proteomes" id="UP000569914">
    <property type="component" value="Unassembled WGS sequence"/>
</dbReference>
<evidence type="ECO:0000256" key="2">
    <source>
        <dbReference type="ARBA" id="ARBA00023125"/>
    </source>
</evidence>
<reference evidence="5 6" key="1">
    <citation type="submission" date="2020-07" db="EMBL/GenBank/DDBJ databases">
        <title>Sequencing the genomes of 1000 actinobacteria strains.</title>
        <authorList>
            <person name="Klenk H.-P."/>
        </authorList>
    </citation>
    <scope>NUCLEOTIDE SEQUENCE [LARGE SCALE GENOMIC DNA]</scope>
    <source>
        <strain evidence="5 6">DSM 22083</strain>
    </source>
</reference>
<comment type="caution">
    <text evidence="5">The sequence shown here is derived from an EMBL/GenBank/DDBJ whole genome shotgun (WGS) entry which is preliminary data.</text>
</comment>
<evidence type="ECO:0000313" key="6">
    <source>
        <dbReference type="Proteomes" id="UP000569914"/>
    </source>
</evidence>
<dbReference type="Gene3D" id="3.40.1410.10">
    <property type="entry name" value="Chorismate lyase-like"/>
    <property type="match status" value="1"/>
</dbReference>
<evidence type="ECO:0000256" key="3">
    <source>
        <dbReference type="ARBA" id="ARBA00023163"/>
    </source>
</evidence>
<evidence type="ECO:0000313" key="5">
    <source>
        <dbReference type="EMBL" id="NYE69937.1"/>
    </source>
</evidence>
<dbReference type="PRINTS" id="PR00035">
    <property type="entry name" value="HTHGNTR"/>
</dbReference>
<dbReference type="RefSeq" id="WP_179749045.1">
    <property type="nucleotide sequence ID" value="NZ_JACCBU010000001.1"/>
</dbReference>
<keyword evidence="6" id="KW-1185">Reference proteome</keyword>
<sequence length="249" mass="27478">MLQVVSRYREIADDLRSAIINGRAVGGKELTRGAQLPTYTELEGLYNVSRETVRRAVAELQAEGLVATRGRDGMVVRNPAVLPHPVHVAPFFTEWSERAKEIGAPSTDFDMRIVPAPVSIAFRLGIEPEMMIVVRRQLRRIDGIPWSLEESSYPLDIAQKAGLDSPRDIPDGTMVALERAGLPETRWRVETSARFATADEQSLLAMGAGAALLICIDTAYSGDVVVRDTIEFLPADRNVILEHYPLSGR</sequence>
<dbReference type="PANTHER" id="PTHR44846:SF17">
    <property type="entry name" value="GNTR-FAMILY TRANSCRIPTIONAL REGULATOR"/>
    <property type="match status" value="1"/>
</dbReference>
<keyword evidence="2" id="KW-0238">DNA-binding</keyword>
<dbReference type="InterPro" id="IPR000524">
    <property type="entry name" value="Tscrpt_reg_HTH_GntR"/>
</dbReference>
<evidence type="ECO:0000256" key="1">
    <source>
        <dbReference type="ARBA" id="ARBA00023015"/>
    </source>
</evidence>
<dbReference type="EMBL" id="JACCBU010000001">
    <property type="protein sequence ID" value="NYE69937.1"/>
    <property type="molecule type" value="Genomic_DNA"/>
</dbReference>
<dbReference type="Pfam" id="PF00392">
    <property type="entry name" value="GntR"/>
    <property type="match status" value="1"/>
</dbReference>
<dbReference type="GO" id="GO:0003700">
    <property type="term" value="F:DNA-binding transcription factor activity"/>
    <property type="evidence" value="ECO:0007669"/>
    <property type="project" value="InterPro"/>
</dbReference>
<dbReference type="SMART" id="SM00345">
    <property type="entry name" value="HTH_GNTR"/>
    <property type="match status" value="1"/>
</dbReference>
<keyword evidence="3" id="KW-0804">Transcription</keyword>
<dbReference type="InterPro" id="IPR036390">
    <property type="entry name" value="WH_DNA-bd_sf"/>
</dbReference>
<dbReference type="PANTHER" id="PTHR44846">
    <property type="entry name" value="MANNOSYL-D-GLYCERATE TRANSPORT/METABOLISM SYSTEM REPRESSOR MNGR-RELATED"/>
    <property type="match status" value="1"/>
</dbReference>
<organism evidence="5 6">
    <name type="scientific">Microlunatus parietis</name>
    <dbReference type="NCBI Taxonomy" id="682979"/>
    <lineage>
        <taxon>Bacteria</taxon>
        <taxon>Bacillati</taxon>
        <taxon>Actinomycetota</taxon>
        <taxon>Actinomycetes</taxon>
        <taxon>Propionibacteriales</taxon>
        <taxon>Propionibacteriaceae</taxon>
        <taxon>Microlunatus</taxon>
    </lineage>
</organism>
<dbReference type="GO" id="GO:0003677">
    <property type="term" value="F:DNA binding"/>
    <property type="evidence" value="ECO:0007669"/>
    <property type="project" value="UniProtKB-KW"/>
</dbReference>
<dbReference type="Pfam" id="PF07702">
    <property type="entry name" value="UTRA"/>
    <property type="match status" value="1"/>
</dbReference>
<dbReference type="GO" id="GO:0045892">
    <property type="term" value="P:negative regulation of DNA-templated transcription"/>
    <property type="evidence" value="ECO:0007669"/>
    <property type="project" value="TreeGrafter"/>
</dbReference>
<dbReference type="Gene3D" id="1.10.10.10">
    <property type="entry name" value="Winged helix-like DNA-binding domain superfamily/Winged helix DNA-binding domain"/>
    <property type="match status" value="1"/>
</dbReference>
<dbReference type="CDD" id="cd07377">
    <property type="entry name" value="WHTH_GntR"/>
    <property type="match status" value="1"/>
</dbReference>
<keyword evidence="1" id="KW-0805">Transcription regulation</keyword>
<protein>
    <submittedName>
        <fullName evidence="5">GntR family transcriptional regulator</fullName>
    </submittedName>
</protein>
<evidence type="ECO:0000259" key="4">
    <source>
        <dbReference type="PROSITE" id="PS50949"/>
    </source>
</evidence>
<dbReference type="SUPFAM" id="SSF64288">
    <property type="entry name" value="Chorismate lyase-like"/>
    <property type="match status" value="1"/>
</dbReference>
<dbReference type="SMART" id="SM00866">
    <property type="entry name" value="UTRA"/>
    <property type="match status" value="1"/>
</dbReference>
<accession>A0A7Y9I473</accession>